<proteinExistence type="predicted"/>
<name>A0ACC0IT50_9ERIC</name>
<organism evidence="1 2">
    <name type="scientific">Camellia lanceoleosa</name>
    <dbReference type="NCBI Taxonomy" id="1840588"/>
    <lineage>
        <taxon>Eukaryota</taxon>
        <taxon>Viridiplantae</taxon>
        <taxon>Streptophyta</taxon>
        <taxon>Embryophyta</taxon>
        <taxon>Tracheophyta</taxon>
        <taxon>Spermatophyta</taxon>
        <taxon>Magnoliopsida</taxon>
        <taxon>eudicotyledons</taxon>
        <taxon>Gunneridae</taxon>
        <taxon>Pentapetalae</taxon>
        <taxon>asterids</taxon>
        <taxon>Ericales</taxon>
        <taxon>Theaceae</taxon>
        <taxon>Camellia</taxon>
    </lineage>
</organism>
<protein>
    <submittedName>
        <fullName evidence="1">Subtilisin-like protease SBT4.15</fullName>
    </submittedName>
</protein>
<dbReference type="EMBL" id="CM045758">
    <property type="protein sequence ID" value="KAI8028863.1"/>
    <property type="molecule type" value="Genomic_DNA"/>
</dbReference>
<dbReference type="Proteomes" id="UP001060215">
    <property type="component" value="Chromosome 1"/>
</dbReference>
<keyword evidence="2" id="KW-1185">Reference proteome</keyword>
<evidence type="ECO:0000313" key="2">
    <source>
        <dbReference type="Proteomes" id="UP001060215"/>
    </source>
</evidence>
<evidence type="ECO:0000313" key="1">
    <source>
        <dbReference type="EMBL" id="KAI8028863.1"/>
    </source>
</evidence>
<sequence length="103" mass="11026">MRYRSDGVDIISLSVGGSPALNYSDDTIAIRALHSMKNGILTSNSAGCLDTFNFNNMYPSVYGGKVPNSQAGFNGSISSKKETRTTTNHSSRQSTAKGNPAYR</sequence>
<comment type="caution">
    <text evidence="1">The sequence shown here is derived from an EMBL/GenBank/DDBJ whole genome shotgun (WGS) entry which is preliminary data.</text>
</comment>
<reference evidence="1 2" key="1">
    <citation type="journal article" date="2022" name="Plant J.">
        <title>Chromosome-level genome of Camellia lanceoleosa provides a valuable resource for understanding genome evolution and self-incompatibility.</title>
        <authorList>
            <person name="Gong W."/>
            <person name="Xiao S."/>
            <person name="Wang L."/>
            <person name="Liao Z."/>
            <person name="Chang Y."/>
            <person name="Mo W."/>
            <person name="Hu G."/>
            <person name="Li W."/>
            <person name="Zhao G."/>
            <person name="Zhu H."/>
            <person name="Hu X."/>
            <person name="Ji K."/>
            <person name="Xiang X."/>
            <person name="Song Q."/>
            <person name="Yuan D."/>
            <person name="Jin S."/>
            <person name="Zhang L."/>
        </authorList>
    </citation>
    <scope>NUCLEOTIDE SEQUENCE [LARGE SCALE GENOMIC DNA]</scope>
    <source>
        <strain evidence="1">SQ_2022a</strain>
    </source>
</reference>
<accession>A0ACC0IT50</accession>
<gene>
    <name evidence="1" type="ORF">LOK49_LG01G00792</name>
</gene>